<dbReference type="EMBL" id="QFQI01000018">
    <property type="protein sequence ID" value="PZQ58359.1"/>
    <property type="molecule type" value="Genomic_DNA"/>
</dbReference>
<comment type="caution">
    <text evidence="2">The sequence shown here is derived from an EMBL/GenBank/DDBJ whole genome shotgun (WGS) entry which is preliminary data.</text>
</comment>
<dbReference type="InterPro" id="IPR032710">
    <property type="entry name" value="NTF2-like_dom_sf"/>
</dbReference>
<sequence length="129" mass="14697">MSRTASEDANLKLVMDLFANVLEPLDSSAVDRFISPDYIQHNQGVQPGREALKAFLDWARSDSPQATHDIKRAFVDGDHVIVHYHVRRTPDDHGFAVCDIFRIENGMIAEHWDVMQDVKPDRLNPNSPF</sequence>
<dbReference type="InterPro" id="IPR037401">
    <property type="entry name" value="SnoaL-like"/>
</dbReference>
<evidence type="ECO:0000313" key="2">
    <source>
        <dbReference type="EMBL" id="PZQ58359.1"/>
    </source>
</evidence>
<name>A0A2W5P2L7_9SPHN</name>
<dbReference type="PANTHER" id="PTHR38436:SF1">
    <property type="entry name" value="ESTER CYCLASE"/>
    <property type="match status" value="1"/>
</dbReference>
<protein>
    <recommendedName>
        <fullName evidence="1">SnoaL-like domain-containing protein</fullName>
    </recommendedName>
</protein>
<dbReference type="SUPFAM" id="SSF54427">
    <property type="entry name" value="NTF2-like"/>
    <property type="match status" value="1"/>
</dbReference>
<dbReference type="Pfam" id="PF12680">
    <property type="entry name" value="SnoaL_2"/>
    <property type="match status" value="1"/>
</dbReference>
<evidence type="ECO:0000259" key="1">
    <source>
        <dbReference type="Pfam" id="PF12680"/>
    </source>
</evidence>
<dbReference type="InterPro" id="IPR009959">
    <property type="entry name" value="Cyclase_SnoaL-like"/>
</dbReference>
<dbReference type="AlphaFoldDB" id="A0A2W5P2L7"/>
<evidence type="ECO:0000313" key="3">
    <source>
        <dbReference type="Proteomes" id="UP000249229"/>
    </source>
</evidence>
<reference evidence="2 3" key="1">
    <citation type="submission" date="2017-08" db="EMBL/GenBank/DDBJ databases">
        <title>Infants hospitalized years apart are colonized by the same room-sourced microbial strains.</title>
        <authorList>
            <person name="Brooks B."/>
            <person name="Olm M.R."/>
            <person name="Firek B.A."/>
            <person name="Baker R."/>
            <person name="Thomas B.C."/>
            <person name="Morowitz M.J."/>
            <person name="Banfield J.F."/>
        </authorList>
    </citation>
    <scope>NUCLEOTIDE SEQUENCE [LARGE SCALE GENOMIC DNA]</scope>
    <source>
        <strain evidence="2">S2_005_001_R1_22</strain>
    </source>
</reference>
<organism evidence="2 3">
    <name type="scientific">Sphingomonas taxi</name>
    <dbReference type="NCBI Taxonomy" id="1549858"/>
    <lineage>
        <taxon>Bacteria</taxon>
        <taxon>Pseudomonadati</taxon>
        <taxon>Pseudomonadota</taxon>
        <taxon>Alphaproteobacteria</taxon>
        <taxon>Sphingomonadales</taxon>
        <taxon>Sphingomonadaceae</taxon>
        <taxon>Sphingomonas</taxon>
    </lineage>
</organism>
<feature type="domain" description="SnoaL-like" evidence="1">
    <location>
        <begin position="20"/>
        <end position="111"/>
    </location>
</feature>
<dbReference type="Proteomes" id="UP000249229">
    <property type="component" value="Unassembled WGS sequence"/>
</dbReference>
<dbReference type="Gene3D" id="3.10.450.50">
    <property type="match status" value="1"/>
</dbReference>
<gene>
    <name evidence="2" type="ORF">DI544_14385</name>
</gene>
<accession>A0A2W5P2L7</accession>
<dbReference type="GO" id="GO:0030638">
    <property type="term" value="P:polyketide metabolic process"/>
    <property type="evidence" value="ECO:0007669"/>
    <property type="project" value="InterPro"/>
</dbReference>
<proteinExistence type="predicted"/>
<dbReference type="PANTHER" id="PTHR38436">
    <property type="entry name" value="POLYKETIDE CYCLASE SNOAL-LIKE DOMAIN"/>
    <property type="match status" value="1"/>
</dbReference>